<evidence type="ECO:0000256" key="1">
    <source>
        <dbReference type="SAM" id="SignalP"/>
    </source>
</evidence>
<keyword evidence="1" id="KW-0732">Signal</keyword>
<dbReference type="RefSeq" id="WP_091601702.1">
    <property type="nucleotide sequence ID" value="NZ_LT629754.1"/>
</dbReference>
<evidence type="ECO:0000313" key="3">
    <source>
        <dbReference type="Proteomes" id="UP000199574"/>
    </source>
</evidence>
<organism evidence="2 3">
    <name type="scientific">Maribacter dokdonensis</name>
    <dbReference type="NCBI Taxonomy" id="320912"/>
    <lineage>
        <taxon>Bacteria</taxon>
        <taxon>Pseudomonadati</taxon>
        <taxon>Bacteroidota</taxon>
        <taxon>Flavobacteriia</taxon>
        <taxon>Flavobacteriales</taxon>
        <taxon>Flavobacteriaceae</taxon>
        <taxon>Maribacter</taxon>
    </lineage>
</organism>
<feature type="chain" id="PRO_5046642123" description="Lipocalin-like domain-containing protein" evidence="1">
    <location>
        <begin position="21"/>
        <end position="166"/>
    </location>
</feature>
<protein>
    <recommendedName>
        <fullName evidence="4">Lipocalin-like domain-containing protein</fullName>
    </recommendedName>
</protein>
<proteinExistence type="predicted"/>
<evidence type="ECO:0000313" key="2">
    <source>
        <dbReference type="EMBL" id="SDR77004.1"/>
    </source>
</evidence>
<dbReference type="GeneID" id="90593534"/>
<evidence type="ECO:0008006" key="4">
    <source>
        <dbReference type="Google" id="ProtNLM"/>
    </source>
</evidence>
<sequence length="166" mass="19197">MKRPVLFSIFFILIAIGCNAQEATISEYDLYGCWVLEKETSPSTNIAIYHRCGDIAPEDVKFGSKITLLAFNESEHESTSDQACFSTFTEKGTWEFDENTRVASLYSGHKWLKEFKQLYPEEYASWGSPEKFDKLKFRVIGMENKQLTVEIIPKQYHKSPREDSLE</sequence>
<dbReference type="PROSITE" id="PS51257">
    <property type="entry name" value="PROKAR_LIPOPROTEIN"/>
    <property type="match status" value="1"/>
</dbReference>
<accession>A0ABY0TZK1</accession>
<feature type="signal peptide" evidence="1">
    <location>
        <begin position="1"/>
        <end position="20"/>
    </location>
</feature>
<gene>
    <name evidence="2" type="ORF">SAMN05192545_0089</name>
</gene>
<dbReference type="Proteomes" id="UP000199574">
    <property type="component" value="Chromosome I"/>
</dbReference>
<keyword evidence="3" id="KW-1185">Reference proteome</keyword>
<reference evidence="2 3" key="1">
    <citation type="submission" date="2016-10" db="EMBL/GenBank/DDBJ databases">
        <authorList>
            <person name="Varghese N."/>
            <person name="Submissions S."/>
        </authorList>
    </citation>
    <scope>NUCLEOTIDE SEQUENCE [LARGE SCALE GENOMIC DNA]</scope>
    <source>
        <strain evidence="2 3">MAR_2009_60</strain>
    </source>
</reference>
<name>A0ABY0TZK1_9FLAO</name>
<dbReference type="EMBL" id="LT629754">
    <property type="protein sequence ID" value="SDR77004.1"/>
    <property type="molecule type" value="Genomic_DNA"/>
</dbReference>